<dbReference type="Proteomes" id="UP000259952">
    <property type="component" value="Segment"/>
</dbReference>
<name>A0A346FCR0_9CAUD</name>
<sequence length="70" mass="8208">MKTYYGILKDGELLRRSYNAKSTIRFYDRHSDAKRQCRKLEGDGILTVRTTFAQGSYETDSYYTPIEELS</sequence>
<evidence type="ECO:0000313" key="2">
    <source>
        <dbReference type="Proteomes" id="UP000259952"/>
    </source>
</evidence>
<reference evidence="1 2" key="1">
    <citation type="submission" date="2018-06" db="EMBL/GenBank/DDBJ databases">
        <authorList>
            <person name="Searcy Z.E."/>
            <person name="Delesalle V.A."/>
            <person name="Garlena R.A."/>
            <person name="Russell D.A."/>
            <person name="Pope W.H."/>
            <person name="Jacobs-Sera D."/>
            <person name="Hatfull G.F."/>
        </authorList>
    </citation>
    <scope>NUCLEOTIDE SEQUENCE [LARGE SCALE GENOMIC DNA]</scope>
</reference>
<protein>
    <submittedName>
        <fullName evidence="1">Uncharacterized protein</fullName>
    </submittedName>
</protein>
<organism evidence="1 2">
    <name type="scientific">Gordonia phage Fryberger</name>
    <dbReference type="NCBI Taxonomy" id="2250392"/>
    <lineage>
        <taxon>Viruses</taxon>
        <taxon>Duplodnaviria</taxon>
        <taxon>Heunggongvirae</taxon>
        <taxon>Uroviricota</taxon>
        <taxon>Caudoviricetes</taxon>
        <taxon>Ronaldovirus</taxon>
        <taxon>Ronaldovirus fryberger</taxon>
    </lineage>
</organism>
<dbReference type="KEGG" id="vg:54998539"/>
<dbReference type="EMBL" id="MH479913">
    <property type="protein sequence ID" value="AXN53524.1"/>
    <property type="molecule type" value="Genomic_DNA"/>
</dbReference>
<accession>A0A346FCR0</accession>
<evidence type="ECO:0000313" key="1">
    <source>
        <dbReference type="EMBL" id="AXN53524.1"/>
    </source>
</evidence>
<proteinExistence type="predicted"/>
<keyword evidence="2" id="KW-1185">Reference proteome</keyword>
<dbReference type="GeneID" id="54998539"/>
<dbReference type="RefSeq" id="YP_009807660.1">
    <property type="nucleotide sequence ID" value="NC_048027.1"/>
</dbReference>
<gene>
    <name evidence="1" type="primary">108</name>
    <name evidence="1" type="ORF">SEA_FRYBERGER_108</name>
</gene>